<feature type="transmembrane region" description="Helical" evidence="2">
    <location>
        <begin position="69"/>
        <end position="90"/>
    </location>
</feature>
<evidence type="ECO:0000256" key="1">
    <source>
        <dbReference type="SAM" id="Coils"/>
    </source>
</evidence>
<keyword evidence="2" id="KW-0812">Transmembrane</keyword>
<evidence type="ECO:0000256" key="2">
    <source>
        <dbReference type="SAM" id="Phobius"/>
    </source>
</evidence>
<proteinExistence type="predicted"/>
<organism evidence="3">
    <name type="scientific">Amphimedon queenslandica</name>
    <name type="common">Sponge</name>
    <dbReference type="NCBI Taxonomy" id="400682"/>
    <lineage>
        <taxon>Eukaryota</taxon>
        <taxon>Metazoa</taxon>
        <taxon>Porifera</taxon>
        <taxon>Demospongiae</taxon>
        <taxon>Heteroscleromorpha</taxon>
        <taxon>Haplosclerida</taxon>
        <taxon>Niphatidae</taxon>
        <taxon>Amphimedon</taxon>
    </lineage>
</organism>
<keyword evidence="2" id="KW-1133">Transmembrane helix</keyword>
<accession>A0A1X7UAF4</accession>
<sequence>MDHEYNSFVRVQLVLPLIGSLVVACGMALTIHFLKPDKAVRIMFPHINKHGNNTVMFGFILKKEYTNSLFAIMLVNVFFTALVFWIHLVIDRSRKYNPFGDYKCFYSSNHNEVMNVTLEEALTFDEDVECFAWTLNIGGAVGQATGTLLFAWVLVSVVTWIILNAAHKVNEFIKDKSFCWKMLGWISLGFLQGVVYAPPLGLIGTGIYFFNNRDISLLSFFDLLFFSLVLIFSSSVLWWYTEEEPKSIEDSCSDLIEAMAEERDSKDKEISLNITRRRRNHSQIDNYVHPQHPDLDPDERRYELDEQALRNKERLLQGKEENANSTAKKIQLYKERVAVDKERIRLREERIRIDKEKLKRDKNNFEARNDSRVNCEIERLSLDIREIALKEKEVQLARYKLLQKLAASECQRLLVEEAATHMDRKDILEISKVAFAQFAIQQLCPIPPTDQTVPTGPAGQAPIIVGTPTCTNNATTNTRASTQETVSATQSDTITNAAQPGAILDTHPITDPQVSIAQTPITHTTCIVSNNASQPNAGISIDTESSINNATTNNSNTPTNVTTLTEPLHPITDNTSTHSTINTDQSDNIIIYTPTETTQPGTINTTCNTTHTSTTSESRV</sequence>
<feature type="transmembrane region" description="Helical" evidence="2">
    <location>
        <begin position="217"/>
        <end position="240"/>
    </location>
</feature>
<keyword evidence="2" id="KW-0472">Membrane</keyword>
<protein>
    <submittedName>
        <fullName evidence="3">Uncharacterized protein</fullName>
    </submittedName>
</protein>
<feature type="coiled-coil region" evidence="1">
    <location>
        <begin position="302"/>
        <end position="368"/>
    </location>
</feature>
<name>A0A1X7UAF4_AMPQE</name>
<evidence type="ECO:0000313" key="3">
    <source>
        <dbReference type="EnsemblMetazoa" id="Aqu2.1.24469_001"/>
    </source>
</evidence>
<dbReference type="InParanoid" id="A0A1X7UAF4"/>
<reference evidence="3" key="1">
    <citation type="submission" date="2017-05" db="UniProtKB">
        <authorList>
            <consortium name="EnsemblMetazoa"/>
        </authorList>
    </citation>
    <scope>IDENTIFICATION</scope>
</reference>
<feature type="transmembrane region" description="Helical" evidence="2">
    <location>
        <begin position="13"/>
        <end position="34"/>
    </location>
</feature>
<dbReference type="EnsemblMetazoa" id="Aqu2.1.24469_001">
    <property type="protein sequence ID" value="Aqu2.1.24469_001"/>
    <property type="gene ID" value="Aqu2.1.24469"/>
</dbReference>
<feature type="transmembrane region" description="Helical" evidence="2">
    <location>
        <begin position="149"/>
        <end position="166"/>
    </location>
</feature>
<dbReference type="AlphaFoldDB" id="A0A1X7UAF4"/>
<keyword evidence="1" id="KW-0175">Coiled coil</keyword>